<evidence type="ECO:0000256" key="1">
    <source>
        <dbReference type="ARBA" id="ARBA00022617"/>
    </source>
</evidence>
<dbReference type="KEGG" id="ruv:EC9_31450"/>
<dbReference type="InterPro" id="IPR011444">
    <property type="entry name" value="DUF1549"/>
</dbReference>
<reference evidence="7 8" key="1">
    <citation type="submission" date="2019-02" db="EMBL/GenBank/DDBJ databases">
        <title>Deep-cultivation of Planctomycetes and their phenomic and genomic characterization uncovers novel biology.</title>
        <authorList>
            <person name="Wiegand S."/>
            <person name="Jogler M."/>
            <person name="Boedeker C."/>
            <person name="Pinto D."/>
            <person name="Vollmers J."/>
            <person name="Rivas-Marin E."/>
            <person name="Kohn T."/>
            <person name="Peeters S.H."/>
            <person name="Heuer A."/>
            <person name="Rast P."/>
            <person name="Oberbeckmann S."/>
            <person name="Bunk B."/>
            <person name="Jeske O."/>
            <person name="Meyerdierks A."/>
            <person name="Storesund J.E."/>
            <person name="Kallscheuer N."/>
            <person name="Luecker S."/>
            <person name="Lage O.M."/>
            <person name="Pohl T."/>
            <person name="Merkel B.J."/>
            <person name="Hornburger P."/>
            <person name="Mueller R.-W."/>
            <person name="Bruemmer F."/>
            <person name="Labrenz M."/>
            <person name="Spormann A.M."/>
            <person name="Op den Camp H."/>
            <person name="Overmann J."/>
            <person name="Amann R."/>
            <person name="Jetten M.S.M."/>
            <person name="Mascher T."/>
            <person name="Medema M.H."/>
            <person name="Devos D.P."/>
            <person name="Kaster A.-K."/>
            <person name="Ovreas L."/>
            <person name="Rohde M."/>
            <person name="Galperin M.Y."/>
            <person name="Jogler C."/>
        </authorList>
    </citation>
    <scope>NUCLEOTIDE SEQUENCE [LARGE SCALE GENOMIC DNA]</scope>
    <source>
        <strain evidence="7 8">EC9</strain>
    </source>
</reference>
<dbReference type="Pfam" id="PF07583">
    <property type="entry name" value="PSCyt2"/>
    <property type="match status" value="1"/>
</dbReference>
<dbReference type="InterPro" id="IPR036909">
    <property type="entry name" value="Cyt_c-like_dom_sf"/>
</dbReference>
<dbReference type="InterPro" id="IPR011429">
    <property type="entry name" value="Cyt_c_Planctomycete-type"/>
</dbReference>
<feature type="chain" id="PRO_5021885974" evidence="5">
    <location>
        <begin position="21"/>
        <end position="1052"/>
    </location>
</feature>
<dbReference type="Proteomes" id="UP000319557">
    <property type="component" value="Chromosome"/>
</dbReference>
<dbReference type="PROSITE" id="PS51007">
    <property type="entry name" value="CYTC"/>
    <property type="match status" value="1"/>
</dbReference>
<keyword evidence="5" id="KW-0732">Signal</keyword>
<evidence type="ECO:0000256" key="4">
    <source>
        <dbReference type="PROSITE-ProRule" id="PRU00433"/>
    </source>
</evidence>
<evidence type="ECO:0000256" key="3">
    <source>
        <dbReference type="ARBA" id="ARBA00023004"/>
    </source>
</evidence>
<dbReference type="RefSeq" id="WP_246105690.1">
    <property type="nucleotide sequence ID" value="NZ_CP036261.1"/>
</dbReference>
<keyword evidence="3 4" id="KW-0408">Iron</keyword>
<proteinExistence type="predicted"/>
<evidence type="ECO:0000256" key="2">
    <source>
        <dbReference type="ARBA" id="ARBA00022723"/>
    </source>
</evidence>
<dbReference type="InterPro" id="IPR022655">
    <property type="entry name" value="DUF1553"/>
</dbReference>
<keyword evidence="1 4" id="KW-0349">Heme</keyword>
<dbReference type="SUPFAM" id="SSF46626">
    <property type="entry name" value="Cytochrome c"/>
    <property type="match status" value="1"/>
</dbReference>
<dbReference type="PANTHER" id="PTHR35889">
    <property type="entry name" value="CYCLOINULO-OLIGOSACCHARIDE FRUCTANOTRANSFERASE-RELATED"/>
    <property type="match status" value="1"/>
</dbReference>
<dbReference type="Gene3D" id="1.10.760.10">
    <property type="entry name" value="Cytochrome c-like domain"/>
    <property type="match status" value="1"/>
</dbReference>
<feature type="signal peptide" evidence="5">
    <location>
        <begin position="1"/>
        <end position="20"/>
    </location>
</feature>
<evidence type="ECO:0000313" key="7">
    <source>
        <dbReference type="EMBL" id="QDS88949.1"/>
    </source>
</evidence>
<gene>
    <name evidence="7" type="ORF">EC9_31450</name>
</gene>
<evidence type="ECO:0000313" key="8">
    <source>
        <dbReference type="Proteomes" id="UP000319557"/>
    </source>
</evidence>
<protein>
    <submittedName>
        <fullName evidence="7">Planctomycete cytochrome C</fullName>
    </submittedName>
</protein>
<keyword evidence="8" id="KW-1185">Reference proteome</keyword>
<evidence type="ECO:0000256" key="5">
    <source>
        <dbReference type="SAM" id="SignalP"/>
    </source>
</evidence>
<evidence type="ECO:0000259" key="6">
    <source>
        <dbReference type="PROSITE" id="PS51007"/>
    </source>
</evidence>
<dbReference type="GO" id="GO:0046872">
    <property type="term" value="F:metal ion binding"/>
    <property type="evidence" value="ECO:0007669"/>
    <property type="project" value="UniProtKB-KW"/>
</dbReference>
<dbReference type="PANTHER" id="PTHR35889:SF3">
    <property type="entry name" value="F-BOX DOMAIN-CONTAINING PROTEIN"/>
    <property type="match status" value="1"/>
</dbReference>
<dbReference type="Pfam" id="PF07635">
    <property type="entry name" value="PSCyt1"/>
    <property type="match status" value="1"/>
</dbReference>
<dbReference type="GO" id="GO:0020037">
    <property type="term" value="F:heme binding"/>
    <property type="evidence" value="ECO:0007669"/>
    <property type="project" value="InterPro"/>
</dbReference>
<dbReference type="InterPro" id="IPR009056">
    <property type="entry name" value="Cyt_c-like_dom"/>
</dbReference>
<dbReference type="Pfam" id="PF07587">
    <property type="entry name" value="PSD1"/>
    <property type="match status" value="1"/>
</dbReference>
<name>A0A517M283_9BACT</name>
<sequence precursor="true">MIRHFTLLVACCSILSVADAAEQPIDFGRAIRPILADKCFACHGPDPEHREADLRLDIAPPADSSTIVPGKPEESELVARILSDDPDLQMPPAGTGKPLTDQEVELLQNWIAEGARYEQHWAFVPPTRPAVPFAVDSAKPSTTEAPADTEAVACETLRNWIRNPIDAFVSQRLLQEGMVPSPEADRVTWLRRLSLDLIGLPPSIAEVDAFVADRSPDAFEEQIQRLLNSPHFGERWGRIWLDAARYADSNGYEKDAPRQMWFYRDWVVDALNRNMPYDDFIVQQIAGDLIPDATQANLVATGFLRNSMVNEEGGADPEQFRMEGMFDRMDAIGKSVLGLTTQCAQCHTHKYDPLTHEGYYRMFAFLNNTYDAIIPVYTPDEQQQIDSIEAEIAAIETELKASMPDWREQVQAWAAESQKSVGDWQVLRPNDIPYEGQKFRVLDDSSIVSESYAPANSAPQFGMTTTAEKISAIRVELLTHPQLPRRGPGRSVRGTAALTEMTVYVAPLDQPEKRTKVKIVSATADVNPAEAPQPDYLINIRAQGGDKRVTGSIAYAIDGDKKTAWSTDVDPGRRNQPRKAVFVFEQPVGFPQGTVLTIQPEMRHGGWNSDDNHNCLMGRYRFSLTTDAAPVADPVPHAVREILANSPDLDTPEPLSAAFSYWRTTVADWADANAKIEALWKSYPEGTNQLVLEQRLTKRKTSILDRGDFLSPKQVVEPGVPEFLHPLDPSAPATRMTFARWLVDKRSPTTARSVVNRIWQAYFGIGLVETSDDFGLQNAPPSHRELLDWLAVELMENDWQLKSIHRLIVSSATYRQSSNVSPEGVVDSKSSSYEDDPYNRLLGRGPRFRVDAEIVRDIALSASGLLNTKLGGPSVYPPAPGLLFEPPASYGPKTWNEATGEDRYRRGLYTFRFRSVPYPMLDAFDADPGNVSCVRRNRSNTPLQALTLLNEPLSMECAIGLAKRIVQSDQADDASRLRFAFRTCVARQPTTNELQTLQNLLDKQRQRIASDEVDAAKIVQSPEAASDDVDQLAAWTLVSRVLLSLDETMTKE</sequence>
<feature type="domain" description="Cytochrome c" evidence="6">
    <location>
        <begin position="23"/>
        <end position="115"/>
    </location>
</feature>
<organism evidence="7 8">
    <name type="scientific">Rosistilla ulvae</name>
    <dbReference type="NCBI Taxonomy" id="1930277"/>
    <lineage>
        <taxon>Bacteria</taxon>
        <taxon>Pseudomonadati</taxon>
        <taxon>Planctomycetota</taxon>
        <taxon>Planctomycetia</taxon>
        <taxon>Pirellulales</taxon>
        <taxon>Pirellulaceae</taxon>
        <taxon>Rosistilla</taxon>
    </lineage>
</organism>
<dbReference type="AlphaFoldDB" id="A0A517M283"/>
<dbReference type="GO" id="GO:0009055">
    <property type="term" value="F:electron transfer activity"/>
    <property type="evidence" value="ECO:0007669"/>
    <property type="project" value="InterPro"/>
</dbReference>
<dbReference type="EMBL" id="CP036261">
    <property type="protein sequence ID" value="QDS88949.1"/>
    <property type="molecule type" value="Genomic_DNA"/>
</dbReference>
<accession>A0A517M283</accession>
<keyword evidence="2 4" id="KW-0479">Metal-binding</keyword>